<dbReference type="KEGG" id="mmes:MMSR116_18165"/>
<evidence type="ECO:0000313" key="2">
    <source>
        <dbReference type="Proteomes" id="UP000012488"/>
    </source>
</evidence>
<dbReference type="AlphaFoldDB" id="A0A6B9FMG4"/>
<evidence type="ECO:0000313" key="1">
    <source>
        <dbReference type="EMBL" id="QGY03597.1"/>
    </source>
</evidence>
<organism evidence="1 2">
    <name type="scientific">Methylobacterium mesophilicum SR1.6/6</name>
    <dbReference type="NCBI Taxonomy" id="908290"/>
    <lineage>
        <taxon>Bacteria</taxon>
        <taxon>Pseudomonadati</taxon>
        <taxon>Pseudomonadota</taxon>
        <taxon>Alphaproteobacteria</taxon>
        <taxon>Hyphomicrobiales</taxon>
        <taxon>Methylobacteriaceae</taxon>
        <taxon>Methylobacterium</taxon>
    </lineage>
</organism>
<dbReference type="RefSeq" id="WP_158168939.1">
    <property type="nucleotide sequence ID" value="NZ_CP043538.1"/>
</dbReference>
<reference evidence="1 2" key="1">
    <citation type="journal article" date="2012" name="Genet. Mol. Biol.">
        <title>Analysis of 16S rRNA and mxaF genes revealing insights into Methylobacterium niche-specific plant association.</title>
        <authorList>
            <person name="Dourado M.N."/>
            <person name="Andreote F.D."/>
            <person name="Dini-Andreote F."/>
            <person name="Conti R."/>
            <person name="Araujo J.M."/>
            <person name="Araujo W.L."/>
        </authorList>
    </citation>
    <scope>NUCLEOTIDE SEQUENCE [LARGE SCALE GENOMIC DNA]</scope>
    <source>
        <strain evidence="1 2">SR1.6/6</strain>
    </source>
</reference>
<proteinExistence type="predicted"/>
<dbReference type="EMBL" id="CP043538">
    <property type="protein sequence ID" value="QGY03597.1"/>
    <property type="molecule type" value="Genomic_DNA"/>
</dbReference>
<protein>
    <submittedName>
        <fullName evidence="1">Uncharacterized protein</fullName>
    </submittedName>
</protein>
<name>A0A6B9FMG4_9HYPH</name>
<dbReference type="Proteomes" id="UP000012488">
    <property type="component" value="Chromosome"/>
</dbReference>
<gene>
    <name evidence="1" type="ORF">MMSR116_18165</name>
</gene>
<accession>A0A6B9FMG4</accession>
<sequence>MAAAFPLRPGQAERVPLAAPGVASAALFAFLTSFDKLVISLFLTNAATQRGERARFYEDSGA</sequence>
<reference evidence="1 2" key="2">
    <citation type="journal article" date="2013" name="Genome Announc.">
        <title>Draft Genome Sequence of Methylobacterium mesophilicum Strain SR1.6/6, Isolated from Citrus sinensis.</title>
        <authorList>
            <person name="Marinho Almeida D."/>
            <person name="Dini-Andreote F."/>
            <person name="Camargo Neves A.A."/>
            <person name="Juca Ramos R.T."/>
            <person name="Andreote F.D."/>
            <person name="Carneiro A.R."/>
            <person name="Oliveira de Souza Lima A."/>
            <person name="Caracciolo Gomes de Sa P.H."/>
            <person name="Ribeiro Barbosa M.S."/>
            <person name="Araujo W.L."/>
            <person name="Silva A."/>
        </authorList>
    </citation>
    <scope>NUCLEOTIDE SEQUENCE [LARGE SCALE GENOMIC DNA]</scope>
    <source>
        <strain evidence="1 2">SR1.6/6</strain>
    </source>
</reference>